<reference evidence="1 2" key="1">
    <citation type="submission" date="2016-10" db="EMBL/GenBank/DDBJ databases">
        <authorList>
            <person name="de Groot N.N."/>
        </authorList>
    </citation>
    <scope>NUCLEOTIDE SEQUENCE [LARGE SCALE GENOMIC DNA]</scope>
    <source>
        <strain evidence="1 2">CGMCC 1.7056</strain>
    </source>
</reference>
<dbReference type="PANTHER" id="PTHR43649:SF32">
    <property type="entry name" value="SUGAR BINDING SECRETED PROTEIN"/>
    <property type="match status" value="1"/>
</dbReference>
<dbReference type="InterPro" id="IPR006059">
    <property type="entry name" value="SBP"/>
</dbReference>
<sequence>MFNWSLEAGRRALRRGLALSATAVLLTGLAACGNSDDEAGSGGSAKLGEGDALTITTFGEYGYDKLIDEWNAGDHDFDVKQRKIGDWDDWKPELTTKLQAGSGLPDVVAIEGDLMPAILQASDSFVDLSDSSLDGRWLDFKAEGGTTKDGKMIGYATDSGPEAVCYRKDLFAKAGLPSDRDSVAKMLTTWDDYFATGDKFHKALPKTAWYDASGAIAQAMLNQVEFPFETADDEIKADNPDVQRIWKAVTQDHLDLSTKNKLWKADWTASFKDDGFATIMCPGWMRANIEQNAGGTGTWDVADVFPGGGGNWGGSYLAVPKQSKHQDQAKEFAAWITAPEQTARIFTEVGNFPSQVKALDDPAVVNFKAKLFGDAPYGQIMSDRAKAITVQPHKGPHYQDISSEFQAAIERVDEGSASPAESWKQFLDTVNAL</sequence>
<name>A0A1I1NUK7_9ACTN</name>
<dbReference type="PANTHER" id="PTHR43649">
    <property type="entry name" value="ARABINOSE-BINDING PROTEIN-RELATED"/>
    <property type="match status" value="1"/>
</dbReference>
<dbReference type="InterPro" id="IPR050490">
    <property type="entry name" value="Bact_solute-bd_prot1"/>
</dbReference>
<dbReference type="AlphaFoldDB" id="A0A1I1NUK7"/>
<dbReference type="RefSeq" id="WP_091126579.1">
    <property type="nucleotide sequence ID" value="NZ_FOLB01000021.1"/>
</dbReference>
<protein>
    <submittedName>
        <fullName evidence="1">Cellobiose-binding protein</fullName>
    </submittedName>
</protein>
<evidence type="ECO:0000313" key="1">
    <source>
        <dbReference type="EMBL" id="SFD01351.1"/>
    </source>
</evidence>
<dbReference type="SUPFAM" id="SSF53850">
    <property type="entry name" value="Periplasmic binding protein-like II"/>
    <property type="match status" value="1"/>
</dbReference>
<gene>
    <name evidence="1" type="ORF">SAMN04487968_1212</name>
</gene>
<dbReference type="Proteomes" id="UP000198832">
    <property type="component" value="Unassembled WGS sequence"/>
</dbReference>
<dbReference type="STRING" id="574651.SAMN04487968_1212"/>
<accession>A0A1I1NUK7</accession>
<keyword evidence="2" id="KW-1185">Reference proteome</keyword>
<dbReference type="OrthoDB" id="3226017at2"/>
<dbReference type="Pfam" id="PF13416">
    <property type="entry name" value="SBP_bac_8"/>
    <property type="match status" value="1"/>
</dbReference>
<evidence type="ECO:0000313" key="2">
    <source>
        <dbReference type="Proteomes" id="UP000198832"/>
    </source>
</evidence>
<dbReference type="Gene3D" id="3.40.190.10">
    <property type="entry name" value="Periplasmic binding protein-like II"/>
    <property type="match status" value="1"/>
</dbReference>
<dbReference type="EMBL" id="FOLB01000021">
    <property type="protein sequence ID" value="SFD01351.1"/>
    <property type="molecule type" value="Genomic_DNA"/>
</dbReference>
<organism evidence="1 2">
    <name type="scientific">Nocardioides terrae</name>
    <dbReference type="NCBI Taxonomy" id="574651"/>
    <lineage>
        <taxon>Bacteria</taxon>
        <taxon>Bacillati</taxon>
        <taxon>Actinomycetota</taxon>
        <taxon>Actinomycetes</taxon>
        <taxon>Propionibacteriales</taxon>
        <taxon>Nocardioidaceae</taxon>
        <taxon>Nocardioides</taxon>
    </lineage>
</organism>
<proteinExistence type="predicted"/>